<dbReference type="InterPro" id="IPR000866">
    <property type="entry name" value="AhpC/TSA"/>
</dbReference>
<feature type="domain" description="Thioredoxin" evidence="3">
    <location>
        <begin position="33"/>
        <end position="173"/>
    </location>
</feature>
<dbReference type="EMBL" id="JAVRHX010000002">
    <property type="protein sequence ID" value="MDT0595022.1"/>
    <property type="molecule type" value="Genomic_DNA"/>
</dbReference>
<keyword evidence="5" id="KW-1185">Reference proteome</keyword>
<dbReference type="CDD" id="cd02966">
    <property type="entry name" value="TlpA_like_family"/>
    <property type="match status" value="1"/>
</dbReference>
<keyword evidence="2" id="KW-1133">Transmembrane helix</keyword>
<comment type="caution">
    <text evidence="4">The sequence shown here is derived from an EMBL/GenBank/DDBJ whole genome shotgun (WGS) entry which is preliminary data.</text>
</comment>
<dbReference type="InterPro" id="IPR017937">
    <property type="entry name" value="Thioredoxin_CS"/>
</dbReference>
<keyword evidence="1" id="KW-0676">Redox-active center</keyword>
<protein>
    <submittedName>
        <fullName evidence="4">TlpA disulfide reductase family protein</fullName>
    </submittedName>
</protein>
<dbReference type="Pfam" id="PF00578">
    <property type="entry name" value="AhpC-TSA"/>
    <property type="match status" value="1"/>
</dbReference>
<organism evidence="4 5">
    <name type="scientific">Glaciecola petra</name>
    <dbReference type="NCBI Taxonomy" id="3075602"/>
    <lineage>
        <taxon>Bacteria</taxon>
        <taxon>Pseudomonadati</taxon>
        <taxon>Pseudomonadota</taxon>
        <taxon>Gammaproteobacteria</taxon>
        <taxon>Alteromonadales</taxon>
        <taxon>Alteromonadaceae</taxon>
        <taxon>Glaciecola</taxon>
    </lineage>
</organism>
<evidence type="ECO:0000259" key="3">
    <source>
        <dbReference type="PROSITE" id="PS51352"/>
    </source>
</evidence>
<dbReference type="SUPFAM" id="SSF52833">
    <property type="entry name" value="Thioredoxin-like"/>
    <property type="match status" value="1"/>
</dbReference>
<evidence type="ECO:0000256" key="2">
    <source>
        <dbReference type="SAM" id="Phobius"/>
    </source>
</evidence>
<gene>
    <name evidence="4" type="ORF">RM552_09230</name>
</gene>
<dbReference type="PROSITE" id="PS00194">
    <property type="entry name" value="THIOREDOXIN_1"/>
    <property type="match status" value="1"/>
</dbReference>
<dbReference type="PROSITE" id="PS51352">
    <property type="entry name" value="THIOREDOXIN_2"/>
    <property type="match status" value="1"/>
</dbReference>
<keyword evidence="2" id="KW-0812">Transmembrane</keyword>
<keyword evidence="2" id="KW-0472">Membrane</keyword>
<dbReference type="Proteomes" id="UP001253545">
    <property type="component" value="Unassembled WGS sequence"/>
</dbReference>
<reference evidence="4 5" key="1">
    <citation type="submission" date="2023-09" db="EMBL/GenBank/DDBJ databases">
        <authorList>
            <person name="Rey-Velasco X."/>
        </authorList>
    </citation>
    <scope>NUCLEOTIDE SEQUENCE [LARGE SCALE GENOMIC DNA]</scope>
    <source>
        <strain evidence="4 5">P117</strain>
    </source>
</reference>
<sequence>MLQQTIKTKLIYTLTAMVTMFFLSGITFGASYLYASEQAPDFTLKSKENGNIRLSEQRGNIVLVNFWASWCGPCRAELPEMEALYQEYQDLGFEILAVNVDDEESKADVLLDDIEVTFPVLYDTAGDVSKLYDVNAMPTTVIIDRDGNQRLLHLGYRAGDEKKYEEALKILMRE</sequence>
<dbReference type="RefSeq" id="WP_311368539.1">
    <property type="nucleotide sequence ID" value="NZ_JAVRHX010000002.1"/>
</dbReference>
<feature type="transmembrane region" description="Helical" evidence="2">
    <location>
        <begin position="12"/>
        <end position="35"/>
    </location>
</feature>
<dbReference type="Gene3D" id="3.40.30.10">
    <property type="entry name" value="Glutaredoxin"/>
    <property type="match status" value="1"/>
</dbReference>
<dbReference type="PANTHER" id="PTHR42852:SF13">
    <property type="entry name" value="PROTEIN DIPZ"/>
    <property type="match status" value="1"/>
</dbReference>
<dbReference type="InterPro" id="IPR050553">
    <property type="entry name" value="Thioredoxin_ResA/DsbE_sf"/>
</dbReference>
<dbReference type="InterPro" id="IPR013766">
    <property type="entry name" value="Thioredoxin_domain"/>
</dbReference>
<dbReference type="PANTHER" id="PTHR42852">
    <property type="entry name" value="THIOL:DISULFIDE INTERCHANGE PROTEIN DSBE"/>
    <property type="match status" value="1"/>
</dbReference>
<name>A0ABU2ZQW7_9ALTE</name>
<evidence type="ECO:0000313" key="4">
    <source>
        <dbReference type="EMBL" id="MDT0595022.1"/>
    </source>
</evidence>
<evidence type="ECO:0000256" key="1">
    <source>
        <dbReference type="ARBA" id="ARBA00023284"/>
    </source>
</evidence>
<accession>A0ABU2ZQW7</accession>
<proteinExistence type="predicted"/>
<evidence type="ECO:0000313" key="5">
    <source>
        <dbReference type="Proteomes" id="UP001253545"/>
    </source>
</evidence>
<dbReference type="InterPro" id="IPR036249">
    <property type="entry name" value="Thioredoxin-like_sf"/>
</dbReference>